<evidence type="ECO:0000256" key="4">
    <source>
        <dbReference type="ARBA" id="ARBA00022475"/>
    </source>
</evidence>
<dbReference type="Gene3D" id="3.40.50.300">
    <property type="entry name" value="P-loop containing nucleotide triphosphate hydrolases"/>
    <property type="match status" value="1"/>
</dbReference>
<accession>A0ABR7Z1V8</accession>
<dbReference type="EC" id="7.4.2.9" evidence="8"/>
<evidence type="ECO:0000256" key="1">
    <source>
        <dbReference type="ARBA" id="ARBA00004417"/>
    </source>
</evidence>
<feature type="domain" description="ABC transporter" evidence="10">
    <location>
        <begin position="8"/>
        <end position="256"/>
    </location>
</feature>
<dbReference type="Pfam" id="PF00005">
    <property type="entry name" value="ABC_tran"/>
    <property type="match status" value="1"/>
</dbReference>
<dbReference type="SMART" id="SM00382">
    <property type="entry name" value="AAA"/>
    <property type="match status" value="1"/>
</dbReference>
<dbReference type="PROSITE" id="PS00211">
    <property type="entry name" value="ABC_TRANSPORTER_1"/>
    <property type="match status" value="1"/>
</dbReference>
<dbReference type="CDD" id="cd03257">
    <property type="entry name" value="ABC_NikE_OppD_transporters"/>
    <property type="match status" value="1"/>
</dbReference>
<evidence type="ECO:0000256" key="8">
    <source>
        <dbReference type="ARBA" id="ARBA00038852"/>
    </source>
</evidence>
<dbReference type="PANTHER" id="PTHR43297:SF2">
    <property type="entry name" value="DIPEPTIDE TRANSPORT ATP-BINDING PROTEIN DPPD"/>
    <property type="match status" value="1"/>
</dbReference>
<name>A0ABR7Z1V8_9PSED</name>
<comment type="caution">
    <text evidence="11">The sequence shown here is derived from an EMBL/GenBank/DDBJ whole genome shotgun (WGS) entry which is preliminary data.</text>
</comment>
<comment type="catalytic activity">
    <reaction evidence="9">
        <text>a dipeptide(out) + ATP + H2O = a dipeptide(in) + ADP + phosphate + H(+)</text>
        <dbReference type="Rhea" id="RHEA:23120"/>
        <dbReference type="ChEBI" id="CHEBI:15377"/>
        <dbReference type="ChEBI" id="CHEBI:15378"/>
        <dbReference type="ChEBI" id="CHEBI:30616"/>
        <dbReference type="ChEBI" id="CHEBI:43474"/>
        <dbReference type="ChEBI" id="CHEBI:90799"/>
        <dbReference type="ChEBI" id="CHEBI:456216"/>
        <dbReference type="EC" id="7.4.2.9"/>
    </reaction>
</comment>
<evidence type="ECO:0000259" key="10">
    <source>
        <dbReference type="PROSITE" id="PS50893"/>
    </source>
</evidence>
<dbReference type="PROSITE" id="PS50893">
    <property type="entry name" value="ABC_TRANSPORTER_2"/>
    <property type="match status" value="1"/>
</dbReference>
<comment type="similarity">
    <text evidence="2">Belongs to the ABC transporter superfamily.</text>
</comment>
<keyword evidence="12" id="KW-1185">Reference proteome</keyword>
<organism evidence="11 12">
    <name type="scientific">Pseudomonas typographi</name>
    <dbReference type="NCBI Taxonomy" id="2715964"/>
    <lineage>
        <taxon>Bacteria</taxon>
        <taxon>Pseudomonadati</taxon>
        <taxon>Pseudomonadota</taxon>
        <taxon>Gammaproteobacteria</taxon>
        <taxon>Pseudomonadales</taxon>
        <taxon>Pseudomonadaceae</taxon>
        <taxon>Pseudomonas</taxon>
    </lineage>
</organism>
<dbReference type="InterPro" id="IPR013563">
    <property type="entry name" value="Oligopep_ABC_C"/>
</dbReference>
<keyword evidence="6 11" id="KW-0067">ATP-binding</keyword>
<evidence type="ECO:0000256" key="6">
    <source>
        <dbReference type="ARBA" id="ARBA00022840"/>
    </source>
</evidence>
<dbReference type="EMBL" id="JAAOCA010000013">
    <property type="protein sequence ID" value="MBD1599475.1"/>
    <property type="molecule type" value="Genomic_DNA"/>
</dbReference>
<keyword evidence="4" id="KW-1003">Cell membrane</keyword>
<evidence type="ECO:0000256" key="5">
    <source>
        <dbReference type="ARBA" id="ARBA00022741"/>
    </source>
</evidence>
<keyword evidence="3" id="KW-0813">Transport</keyword>
<evidence type="ECO:0000256" key="9">
    <source>
        <dbReference type="ARBA" id="ARBA00047356"/>
    </source>
</evidence>
<evidence type="ECO:0000256" key="3">
    <source>
        <dbReference type="ARBA" id="ARBA00022448"/>
    </source>
</evidence>
<keyword evidence="7" id="KW-0472">Membrane</keyword>
<dbReference type="InterPro" id="IPR017871">
    <property type="entry name" value="ABC_transporter-like_CS"/>
</dbReference>
<dbReference type="Pfam" id="PF08352">
    <property type="entry name" value="oligo_HPY"/>
    <property type="match status" value="1"/>
</dbReference>
<dbReference type="NCBIfam" id="TIGR01727">
    <property type="entry name" value="oligo_HPY"/>
    <property type="match status" value="1"/>
</dbReference>
<dbReference type="SUPFAM" id="SSF52540">
    <property type="entry name" value="P-loop containing nucleoside triphosphate hydrolases"/>
    <property type="match status" value="1"/>
</dbReference>
<evidence type="ECO:0000313" key="12">
    <source>
        <dbReference type="Proteomes" id="UP000805841"/>
    </source>
</evidence>
<evidence type="ECO:0000313" key="11">
    <source>
        <dbReference type="EMBL" id="MBD1599475.1"/>
    </source>
</evidence>
<comment type="subcellular location">
    <subcellularLocation>
        <location evidence="1">Cell inner membrane</location>
        <topology evidence="1">Peripheral membrane protein</topology>
    </subcellularLocation>
</comment>
<dbReference type="RefSeq" id="WP_190420870.1">
    <property type="nucleotide sequence ID" value="NZ_JAAOCA010000013.1"/>
</dbReference>
<dbReference type="PANTHER" id="PTHR43297">
    <property type="entry name" value="OLIGOPEPTIDE TRANSPORT ATP-BINDING PROTEIN APPD"/>
    <property type="match status" value="1"/>
</dbReference>
<reference evidence="11 12" key="1">
    <citation type="journal article" date="2020" name="Insects">
        <title>Bacteria Belonging to Pseudomonas typographi sp. nov. from the Bark Beetle Ips typographus Have Genomic Potential to Aid in the Host Ecology.</title>
        <authorList>
            <person name="Peral-Aranega E."/>
            <person name="Saati-Santamaria Z."/>
            <person name="Kolarik M."/>
            <person name="Rivas R."/>
            <person name="Garcia-Fraile P."/>
        </authorList>
    </citation>
    <scope>NUCLEOTIDE SEQUENCE [LARGE SCALE GENOMIC DNA]</scope>
    <source>
        <strain evidence="11 12">CA3A</strain>
    </source>
</reference>
<dbReference type="Proteomes" id="UP000805841">
    <property type="component" value="Unassembled WGS sequence"/>
</dbReference>
<evidence type="ECO:0000256" key="2">
    <source>
        <dbReference type="ARBA" id="ARBA00005417"/>
    </source>
</evidence>
<dbReference type="GO" id="GO:0005524">
    <property type="term" value="F:ATP binding"/>
    <property type="evidence" value="ECO:0007669"/>
    <property type="project" value="UniProtKB-KW"/>
</dbReference>
<sequence length="339" mass="37061">MSTPLLDVRHLRVEFGSPKAPLIAVNDLSLQVNAGETLAIVGESGCGKSVTALALTRLLHGSQARISGSVKYRGEEISTLDERQMRGIRGRHIGMIFQDPMSALNPVMSVGDQLIEAIQAHDKLSRVQARARAQELLEKVRIPEPQKRLDDYPHRFSGGMRQRVVIALALAGRPSLLIADEPTTALDVTIQAQILGLLATLQKEMGMGLILITHDLGVVAETADRVMVMYAGRKVEEQPVHGLFAAPRHPYTQGLIAARPALQINPTARRVRLREIPGMVPMLSQLPEGCAFAARCERASDACHQQPDAVRIDTLTSVACHHPWQAIDHPLLQPQRAHA</sequence>
<dbReference type="InterPro" id="IPR003593">
    <property type="entry name" value="AAA+_ATPase"/>
</dbReference>
<protein>
    <recommendedName>
        <fullName evidence="8">ABC-type dipeptide transporter</fullName>
        <ecNumber evidence="8">7.4.2.9</ecNumber>
    </recommendedName>
</protein>
<dbReference type="InterPro" id="IPR027417">
    <property type="entry name" value="P-loop_NTPase"/>
</dbReference>
<dbReference type="InterPro" id="IPR003439">
    <property type="entry name" value="ABC_transporter-like_ATP-bd"/>
</dbReference>
<keyword evidence="5" id="KW-0547">Nucleotide-binding</keyword>
<evidence type="ECO:0000256" key="7">
    <source>
        <dbReference type="ARBA" id="ARBA00023136"/>
    </source>
</evidence>
<proteinExistence type="inferred from homology"/>
<gene>
    <name evidence="11" type="ORF">HAQ05_12275</name>
</gene>
<dbReference type="InterPro" id="IPR050388">
    <property type="entry name" value="ABC_Ni/Peptide_Import"/>
</dbReference>